<feature type="domain" description="DUF5622" evidence="1">
    <location>
        <begin position="2"/>
        <end position="67"/>
    </location>
</feature>
<dbReference type="OrthoDB" id="39186at2157"/>
<dbReference type="Pfam" id="PF18533">
    <property type="entry name" value="DUF5622"/>
    <property type="match status" value="1"/>
</dbReference>
<evidence type="ECO:0000313" key="2">
    <source>
        <dbReference type="EMBL" id="ALU30469.1"/>
    </source>
</evidence>
<evidence type="ECO:0000259" key="1">
    <source>
        <dbReference type="Pfam" id="PF18533"/>
    </source>
</evidence>
<accession>A0A0U3GJV3</accession>
<gene>
    <name evidence="2" type="ORF">ATY89_11315</name>
    <name evidence="3" type="ORF">ATZ20_02870</name>
</gene>
<dbReference type="EMBL" id="CP013695">
    <property type="protein sequence ID" value="ALU31191.1"/>
    <property type="molecule type" value="Genomic_DNA"/>
</dbReference>
<reference evidence="4 5" key="1">
    <citation type="submission" date="2015-12" db="EMBL/GenBank/DDBJ databases">
        <title>A stable core within a dynamic pangenome in Sulfolobus acidocaldarius.</title>
        <authorList>
            <person name="Anderson R."/>
            <person name="Kouris A."/>
            <person name="Seward C."/>
            <person name="Campbell K."/>
            <person name="Whitaker R."/>
        </authorList>
    </citation>
    <scope>NUCLEOTIDE SEQUENCE [LARGE SCALE GENOMIC DNA]</scope>
    <source>
        <strain evidence="2 5">GG12-C01-09</strain>
        <strain evidence="3 4">NG05B_CO5_07</strain>
    </source>
</reference>
<evidence type="ECO:0000313" key="3">
    <source>
        <dbReference type="EMBL" id="ALU31191.1"/>
    </source>
</evidence>
<protein>
    <recommendedName>
        <fullName evidence="1">DUF5622 domain-containing protein</fullName>
    </recommendedName>
</protein>
<dbReference type="AlphaFoldDB" id="A0A0U3GJV3"/>
<dbReference type="RefSeq" id="WP_011278174.1">
    <property type="nucleotide sequence ID" value="NZ_BHWZ01000003.1"/>
</dbReference>
<dbReference type="STRING" id="1435377.SUSAZ_06390"/>
<evidence type="ECO:0000313" key="4">
    <source>
        <dbReference type="Proteomes" id="UP000060043"/>
    </source>
</evidence>
<dbReference type="EMBL" id="CP013694">
    <property type="protein sequence ID" value="ALU30469.1"/>
    <property type="molecule type" value="Genomic_DNA"/>
</dbReference>
<sequence length="75" mass="8820">MLKHQKYVYVDIGDQKKFLKVRFLKSRSENNNPEAYVILDKISIKLPRNAKVIKYEDLPAEVKDKLKLKLSSSKK</sequence>
<evidence type="ECO:0000313" key="5">
    <source>
        <dbReference type="Proteomes" id="UP000065473"/>
    </source>
</evidence>
<name>A0A0U3GJV3_9CREN</name>
<dbReference type="OMA" id="WYVKVRV"/>
<dbReference type="Proteomes" id="UP000060043">
    <property type="component" value="Chromosome"/>
</dbReference>
<proteinExistence type="predicted"/>
<dbReference type="Gene3D" id="3.30.160.830">
    <property type="match status" value="1"/>
</dbReference>
<dbReference type="GeneID" id="14551840"/>
<dbReference type="Proteomes" id="UP000065473">
    <property type="component" value="Chromosome"/>
</dbReference>
<organism evidence="2 5">
    <name type="scientific">Sulfolobus acidocaldarius</name>
    <dbReference type="NCBI Taxonomy" id="2285"/>
    <lineage>
        <taxon>Archaea</taxon>
        <taxon>Thermoproteota</taxon>
        <taxon>Thermoprotei</taxon>
        <taxon>Sulfolobales</taxon>
        <taxon>Sulfolobaceae</taxon>
        <taxon>Sulfolobus</taxon>
    </lineage>
</organism>
<dbReference type="PaxDb" id="1435377-SUSAZ_06390"/>
<dbReference type="SMR" id="A0A0U3GJV3"/>
<dbReference type="InterPro" id="IPR041043">
    <property type="entry name" value="DUF5622"/>
</dbReference>